<dbReference type="EMBL" id="BK015050">
    <property type="protein sequence ID" value="DAD88950.1"/>
    <property type="molecule type" value="Genomic_DNA"/>
</dbReference>
<sequence>MINLSSVIHSSRLSQDYTILRSSGVWENGEFIKNGTPSTLQLHGIITVATERDLQKVPEGNRQTGAMKILSTEPIYVTGQLEENGFSDVLVWNNEKYQIVAVFPDKDYGFYRGICTRLSGEVV</sequence>
<proteinExistence type="predicted"/>
<accession>A0A8S5N2W7</accession>
<name>A0A8S5N2W7_9CAUD</name>
<reference evidence="1" key="1">
    <citation type="journal article" date="2021" name="Proc. Natl. Acad. Sci. U.S.A.">
        <title>A Catalog of Tens of Thousands of Viruses from Human Metagenomes Reveals Hidden Associations with Chronic Diseases.</title>
        <authorList>
            <person name="Tisza M.J."/>
            <person name="Buck C.B."/>
        </authorList>
    </citation>
    <scope>NUCLEOTIDE SEQUENCE</scope>
    <source>
        <strain evidence="1">CtpiG4</strain>
    </source>
</reference>
<evidence type="ECO:0000313" key="1">
    <source>
        <dbReference type="EMBL" id="DAD88950.1"/>
    </source>
</evidence>
<protein>
    <submittedName>
        <fullName evidence="1">Uncharacterized protein</fullName>
    </submittedName>
</protein>
<organism evidence="1">
    <name type="scientific">Myoviridae sp. ctpiG4</name>
    <dbReference type="NCBI Taxonomy" id="2826698"/>
    <lineage>
        <taxon>Viruses</taxon>
        <taxon>Duplodnaviria</taxon>
        <taxon>Heunggongvirae</taxon>
        <taxon>Uroviricota</taxon>
        <taxon>Caudoviricetes</taxon>
    </lineage>
</organism>